<organism evidence="2 3">
    <name type="scientific">Mycolicibacterium cosmeticum</name>
    <dbReference type="NCBI Taxonomy" id="258533"/>
    <lineage>
        <taxon>Bacteria</taxon>
        <taxon>Bacillati</taxon>
        <taxon>Actinomycetota</taxon>
        <taxon>Actinomycetes</taxon>
        <taxon>Mycobacteriales</taxon>
        <taxon>Mycobacteriaceae</taxon>
        <taxon>Mycolicibacterium</taxon>
    </lineage>
</organism>
<evidence type="ECO:0000256" key="1">
    <source>
        <dbReference type="SAM" id="MobiDB-lite"/>
    </source>
</evidence>
<dbReference type="RefSeq" id="WP_036396673.1">
    <property type="nucleotide sequence ID" value="NZ_CCBB010000001.1"/>
</dbReference>
<sequence length="529" mass="54613">MGGRHRTERAKPAVTAWLGAGAITLGIGAALTTGAAVANADAEGSGAASNSSGATNHDSASTAPSHETASTSPNTTPSQNTTSAPKKKPRHRADAKPDTKADSRPDTKSDSKSDSKSDTKPDTDASATSAGDENPTSTQQDGTLKRANATKADTTPAVQSAATTTTPKVAATAKAAAAPAATTAPANPLAGLIAAVQSWGHAIQVQYFNNKPRIVSVSAPTLNSDGTYSGQVIATDKDGDPLVYSVVRPYDGSIVTIDQSGHYTITPSDYALTRPTSGAIGVTVVEANADEHYHGFGQIIGQVVQTALHNAFGQLHYPPYSAPDYATTRATVPGVPWGNTDPTAGAKVSAKLTAASVPTAAAFTDPLTTLVYGLQGWFNRTFNNTLPTVTISAPTKNADGSYTGQITATDIDGDPLQVNLTPVRNGTITYTDHGDGTYTYTFVPSEAALTTPNSAFSLFVSAVELNANDHFHGLPQIQDFIVQSTLGNFARAVVPSYSYSWPPYDALTWAINGASIRVPIGPVVPPTST</sequence>
<dbReference type="STRING" id="258533.BN977_01167"/>
<feature type="compositionally biased region" description="Polar residues" evidence="1">
    <location>
        <begin position="127"/>
        <end position="142"/>
    </location>
</feature>
<protein>
    <submittedName>
        <fullName evidence="2">Glycoside hydrolase family protein</fullName>
    </submittedName>
</protein>
<dbReference type="AlphaFoldDB" id="W9BI35"/>
<reference evidence="2" key="2">
    <citation type="submission" date="2014-03" db="EMBL/GenBank/DDBJ databases">
        <authorList>
            <person name="Urmite Genomes"/>
        </authorList>
    </citation>
    <scope>NUCLEOTIDE SEQUENCE</scope>
    <source>
        <strain evidence="2">DSM 44829</strain>
    </source>
</reference>
<dbReference type="eggNOG" id="COG2273">
    <property type="taxonomic scope" value="Bacteria"/>
</dbReference>
<keyword evidence="2" id="KW-0378">Hydrolase</keyword>
<name>W9BI35_MYCCO</name>
<feature type="compositionally biased region" description="Low complexity" evidence="1">
    <location>
        <begin position="39"/>
        <end position="56"/>
    </location>
</feature>
<feature type="region of interest" description="Disordered" evidence="1">
    <location>
        <begin position="39"/>
        <end position="143"/>
    </location>
</feature>
<comment type="caution">
    <text evidence="2">The sequence shown here is derived from an EMBL/GenBank/DDBJ whole genome shotgun (WGS) entry which is preliminary data.</text>
</comment>
<evidence type="ECO:0000313" key="2">
    <source>
        <dbReference type="EMBL" id="CDO06380.1"/>
    </source>
</evidence>
<dbReference type="OrthoDB" id="1253390at2"/>
<feature type="compositionally biased region" description="Polar residues" evidence="1">
    <location>
        <begin position="57"/>
        <end position="67"/>
    </location>
</feature>
<evidence type="ECO:0000313" key="3">
    <source>
        <dbReference type="Proteomes" id="UP000028870"/>
    </source>
</evidence>
<dbReference type="GO" id="GO:0016787">
    <property type="term" value="F:hydrolase activity"/>
    <property type="evidence" value="ECO:0007669"/>
    <property type="project" value="UniProtKB-KW"/>
</dbReference>
<accession>W9BI35</accession>
<reference evidence="2" key="1">
    <citation type="submission" date="2014-03" db="EMBL/GenBank/DDBJ databases">
        <title>Draft Genome Sequence of Mycobacterium cosmeticum DSM 44829.</title>
        <authorList>
            <person name="Croce O."/>
            <person name="Robert C."/>
            <person name="Raoult D."/>
            <person name="Drancourt M."/>
        </authorList>
    </citation>
    <scope>NUCLEOTIDE SEQUENCE [LARGE SCALE GENOMIC DNA]</scope>
    <source>
        <strain evidence="2">DSM 44829</strain>
    </source>
</reference>
<gene>
    <name evidence="2" type="ORF">BN977_01167</name>
</gene>
<keyword evidence="3" id="KW-1185">Reference proteome</keyword>
<proteinExistence type="predicted"/>
<dbReference type="EMBL" id="CCBB010000001">
    <property type="protein sequence ID" value="CDO06380.1"/>
    <property type="molecule type" value="Genomic_DNA"/>
</dbReference>
<dbReference type="Proteomes" id="UP000028870">
    <property type="component" value="Unassembled WGS sequence"/>
</dbReference>
<feature type="compositionally biased region" description="Basic and acidic residues" evidence="1">
    <location>
        <begin position="92"/>
        <end position="123"/>
    </location>
</feature>
<feature type="compositionally biased region" description="Low complexity" evidence="1">
    <location>
        <begin position="68"/>
        <end position="84"/>
    </location>
</feature>